<dbReference type="Pfam" id="PF01425">
    <property type="entry name" value="Amidase"/>
    <property type="match status" value="1"/>
</dbReference>
<sequence>MNFEDYRKQDAVGLAGLVAKGEVSPSELLETAVARMAAVNPKINAVTMDLTEWGRQDVRRDIWGGPLAGVPFLLKDLGAQLAGAPTSAGSAVFKDITAQADSAIVTAYKDAGLVTFGKTNTPEFGLMPVTESALLGPCRNPWDLTRTPGGSSGGAAAAVAAGIVPAAHASDGGGSIRTPASACGLFGMKPSRGRVSFSPAGEGWGGASIQHAVTRSVRDSAALLDAVCTPQQGDPYFLPAPERPFFEEVGKDPGKLAIAFTAAALASDGLDPECAQAVRETARLLESLGHIVEEVNVPGDLAAMQKGAGDVIAASIAATLDAEADRRGRPVGEGEVEALTWAMYQRGRQVSGGDYVRGLAAVHAYGRAVAGLFNSYNVLMLSTLGSPPIPIGHLTEDVREYAKRLFAFMPNTQAFNNTGQPAMSVPLAWSQGGLPIGVQFVAGMGNEALLFRLAGQLEQARPWFDRVPAL</sequence>
<dbReference type="InterPro" id="IPR036928">
    <property type="entry name" value="AS_sf"/>
</dbReference>
<dbReference type="InterPro" id="IPR023631">
    <property type="entry name" value="Amidase_dom"/>
</dbReference>
<accession>A0ABV2EMP6</accession>
<evidence type="ECO:0000313" key="3">
    <source>
        <dbReference type="EMBL" id="MET3527886.1"/>
    </source>
</evidence>
<evidence type="ECO:0000259" key="2">
    <source>
        <dbReference type="Pfam" id="PF01425"/>
    </source>
</evidence>
<dbReference type="InterPro" id="IPR020556">
    <property type="entry name" value="Amidase_CS"/>
</dbReference>
<feature type="domain" description="Amidase" evidence="2">
    <location>
        <begin position="27"/>
        <end position="450"/>
    </location>
</feature>
<evidence type="ECO:0000313" key="4">
    <source>
        <dbReference type="Proteomes" id="UP001549110"/>
    </source>
</evidence>
<dbReference type="PROSITE" id="PS00571">
    <property type="entry name" value="AMIDASES"/>
    <property type="match status" value="1"/>
</dbReference>
<dbReference type="EMBL" id="JBEPLU010000002">
    <property type="protein sequence ID" value="MET3527886.1"/>
    <property type="molecule type" value="Genomic_DNA"/>
</dbReference>
<evidence type="ECO:0000256" key="1">
    <source>
        <dbReference type="ARBA" id="ARBA00009199"/>
    </source>
</evidence>
<gene>
    <name evidence="3" type="ORF">ABID41_003004</name>
</gene>
<dbReference type="SUPFAM" id="SSF75304">
    <property type="entry name" value="Amidase signature (AS) enzymes"/>
    <property type="match status" value="1"/>
</dbReference>
<comment type="similarity">
    <text evidence="1">Belongs to the amidase family.</text>
</comment>
<dbReference type="PANTHER" id="PTHR11895:SF7">
    <property type="entry name" value="GLUTAMYL-TRNA(GLN) AMIDOTRANSFERASE SUBUNIT A, MITOCHONDRIAL"/>
    <property type="match status" value="1"/>
</dbReference>
<dbReference type="RefSeq" id="WP_354297930.1">
    <property type="nucleotide sequence ID" value="NZ_JBEPLU010000002.1"/>
</dbReference>
<protein>
    <submittedName>
        <fullName evidence="3">Asp-tRNA(Asn)/Glu-tRNA(Gln) amidotransferase A subunit family amidase</fullName>
    </submittedName>
</protein>
<reference evidence="3 4" key="1">
    <citation type="submission" date="2024-06" db="EMBL/GenBank/DDBJ databases">
        <title>Genomic Encyclopedia of Type Strains, Phase IV (KMG-IV): sequencing the most valuable type-strain genomes for metagenomic binning, comparative biology and taxonomic classification.</title>
        <authorList>
            <person name="Goeker M."/>
        </authorList>
    </citation>
    <scope>NUCLEOTIDE SEQUENCE [LARGE SCALE GENOMIC DNA]</scope>
    <source>
        <strain evidence="3 4">DSM 17809</strain>
    </source>
</reference>
<organism evidence="3 4">
    <name type="scientific">Phenylobacterium koreense</name>
    <dbReference type="NCBI Taxonomy" id="266125"/>
    <lineage>
        <taxon>Bacteria</taxon>
        <taxon>Pseudomonadati</taxon>
        <taxon>Pseudomonadota</taxon>
        <taxon>Alphaproteobacteria</taxon>
        <taxon>Caulobacterales</taxon>
        <taxon>Caulobacteraceae</taxon>
        <taxon>Phenylobacterium</taxon>
    </lineage>
</organism>
<dbReference type="PANTHER" id="PTHR11895">
    <property type="entry name" value="TRANSAMIDASE"/>
    <property type="match status" value="1"/>
</dbReference>
<proteinExistence type="inferred from homology"/>
<dbReference type="Proteomes" id="UP001549110">
    <property type="component" value="Unassembled WGS sequence"/>
</dbReference>
<dbReference type="Gene3D" id="3.90.1300.10">
    <property type="entry name" value="Amidase signature (AS) domain"/>
    <property type="match status" value="1"/>
</dbReference>
<dbReference type="InterPro" id="IPR000120">
    <property type="entry name" value="Amidase"/>
</dbReference>
<name>A0ABV2EMP6_9CAUL</name>
<comment type="caution">
    <text evidence="3">The sequence shown here is derived from an EMBL/GenBank/DDBJ whole genome shotgun (WGS) entry which is preliminary data.</text>
</comment>
<keyword evidence="4" id="KW-1185">Reference proteome</keyword>